<dbReference type="OrthoDB" id="5386595at2759"/>
<evidence type="ECO:0000313" key="4">
    <source>
        <dbReference type="Proteomes" id="UP000613740"/>
    </source>
</evidence>
<accession>A0A835WPX6</accession>
<feature type="coiled-coil region" evidence="1">
    <location>
        <begin position="2"/>
        <end position="63"/>
    </location>
</feature>
<dbReference type="Pfam" id="PF13391">
    <property type="entry name" value="HNH_2"/>
    <property type="match status" value="1"/>
</dbReference>
<dbReference type="AlphaFoldDB" id="A0A835WPX6"/>
<organism evidence="3 4">
    <name type="scientific">Chlamydomonas schloesseri</name>
    <dbReference type="NCBI Taxonomy" id="2026947"/>
    <lineage>
        <taxon>Eukaryota</taxon>
        <taxon>Viridiplantae</taxon>
        <taxon>Chlorophyta</taxon>
        <taxon>core chlorophytes</taxon>
        <taxon>Chlorophyceae</taxon>
        <taxon>CS clade</taxon>
        <taxon>Chlamydomonadales</taxon>
        <taxon>Chlamydomonadaceae</taxon>
        <taxon>Chlamydomonas</taxon>
    </lineage>
</organism>
<evidence type="ECO:0000256" key="1">
    <source>
        <dbReference type="SAM" id="Coils"/>
    </source>
</evidence>
<protein>
    <recommendedName>
        <fullName evidence="2">HNH nuclease domain-containing protein</fullName>
    </recommendedName>
</protein>
<sequence>MADLLYKRLEAIDKEVEDTKAELRTTVRELRKNPEDTILVAERNRLVQALVDLNARRKDLEGKLPGAGAGVGTARAGDGGAVAGLGVGSAAGAGAAASLGEGTAMGAVVLERLEQLKQELKLDKLDKLELELKQEFLEIREEIREQSQFVRVLMQGEFRATSSKDSTRYREDAFTYYGYSARPQTVQCMVTGEHMPAASIKAGHIFRQGWNRGHLPLLGVTSVHDPRNIILVRTEVEAAFDRFELAIIPQNENGVVCYQIYVLKKSLLLNAREQFIGTGDAAKSDTKMWKDVHTKYLHVAGNNLPARRLLAFHAHYAIKHAVSNSWLKPGEVTVSQAGWASPGYDSELMRKYLEGAVTSAASEDNQSQ</sequence>
<proteinExistence type="predicted"/>
<name>A0A835WPX6_9CHLO</name>
<feature type="domain" description="HNH nuclease" evidence="2">
    <location>
        <begin position="188"/>
        <end position="247"/>
    </location>
</feature>
<keyword evidence="1" id="KW-0175">Coiled coil</keyword>
<evidence type="ECO:0000259" key="2">
    <source>
        <dbReference type="Pfam" id="PF13391"/>
    </source>
</evidence>
<feature type="coiled-coil region" evidence="1">
    <location>
        <begin position="110"/>
        <end position="145"/>
    </location>
</feature>
<evidence type="ECO:0000313" key="3">
    <source>
        <dbReference type="EMBL" id="KAG2450826.1"/>
    </source>
</evidence>
<reference evidence="3" key="1">
    <citation type="journal article" date="2020" name="bioRxiv">
        <title>Comparative genomics of Chlamydomonas.</title>
        <authorList>
            <person name="Craig R.J."/>
            <person name="Hasan A.R."/>
            <person name="Ness R.W."/>
            <person name="Keightley P.D."/>
        </authorList>
    </citation>
    <scope>NUCLEOTIDE SEQUENCE</scope>
    <source>
        <strain evidence="3">CCAP 11/173</strain>
    </source>
</reference>
<comment type="caution">
    <text evidence="3">The sequence shown here is derived from an EMBL/GenBank/DDBJ whole genome shotgun (WGS) entry which is preliminary data.</text>
</comment>
<dbReference type="Proteomes" id="UP000613740">
    <property type="component" value="Unassembled WGS sequence"/>
</dbReference>
<dbReference type="InterPro" id="IPR003615">
    <property type="entry name" value="HNH_nuc"/>
</dbReference>
<keyword evidence="4" id="KW-1185">Reference proteome</keyword>
<gene>
    <name evidence="3" type="ORF">HYH02_004660</name>
</gene>
<dbReference type="EMBL" id="JAEHOD010000010">
    <property type="protein sequence ID" value="KAG2450826.1"/>
    <property type="molecule type" value="Genomic_DNA"/>
</dbReference>